<dbReference type="EMBL" id="CP030073">
    <property type="protein sequence ID" value="AWW39168.1"/>
    <property type="molecule type" value="Genomic_DNA"/>
</dbReference>
<proteinExistence type="predicted"/>
<name>A0A2Z4J379_9ACTN</name>
<accession>A0A2Z4J379</accession>
<dbReference type="AlphaFoldDB" id="A0A2Z4J379"/>
<dbReference type="Gene3D" id="1.20.5.1230">
    <property type="entry name" value="Apolipoprotein A-I"/>
    <property type="match status" value="1"/>
</dbReference>
<keyword evidence="1" id="KW-0175">Coiled coil</keyword>
<keyword evidence="3" id="KW-1185">Reference proteome</keyword>
<reference evidence="2 3" key="1">
    <citation type="journal article" date="2019" name="Int. J. Syst. Evol. Microbiol.">
        <title>Streptomyces cadmiisoli sp. nov., a novel actinomycete isolated from cadmium-contaminated soil.</title>
        <authorList>
            <person name="Li K."/>
            <person name="Tang X."/>
            <person name="Zhao J."/>
            <person name="Guo Y."/>
            <person name="Tang Y."/>
            <person name="Gao J."/>
        </authorList>
    </citation>
    <scope>NUCLEOTIDE SEQUENCE [LARGE SCALE GENOMIC DNA]</scope>
    <source>
        <strain evidence="2 3">ZFG47</strain>
    </source>
</reference>
<feature type="coiled-coil region" evidence="1">
    <location>
        <begin position="82"/>
        <end position="109"/>
    </location>
</feature>
<feature type="coiled-coil region" evidence="1">
    <location>
        <begin position="163"/>
        <end position="237"/>
    </location>
</feature>
<protein>
    <submittedName>
        <fullName evidence="2">Cellulose-binding protein</fullName>
    </submittedName>
</protein>
<dbReference type="RefSeq" id="WP_112439405.1">
    <property type="nucleotide sequence ID" value="NZ_CBDRHE010000005.1"/>
</dbReference>
<evidence type="ECO:0000313" key="2">
    <source>
        <dbReference type="EMBL" id="AWW39168.1"/>
    </source>
</evidence>
<sequence length="296" mass="32772">MNSASVSPHGFLPVRGRGYRPEQADAYTAALFDDRDAAWERAARLTVLAREMAAEAEQWRRTVEELPPQTYEALGEGARHLFATVQEEAEAVRERARNAARECAEQAEAYAAGLREAARAHADSLRTGAEEYAGDRLLAARAVADQVRIAARRDVKECRAETLAVLRGARQRADAMLAELDREHTGRWTALERETGDAAAALDAHLAERVARAEAALAEAERDVAKAEESGRRWQEEARARGAEIIADARIEEERVSRETERVLREHGERWDTVQAQMDDVRNSLAALTGGRAPVE</sequence>
<evidence type="ECO:0000256" key="1">
    <source>
        <dbReference type="SAM" id="Coils"/>
    </source>
</evidence>
<gene>
    <name evidence="2" type="ORF">DN051_22985</name>
</gene>
<dbReference type="Proteomes" id="UP000249616">
    <property type="component" value="Chromosome"/>
</dbReference>
<dbReference type="KEGG" id="scad:DN051_22985"/>
<dbReference type="SUPFAM" id="SSF58113">
    <property type="entry name" value="Apolipoprotein A-I"/>
    <property type="match status" value="1"/>
</dbReference>
<organism evidence="2 3">
    <name type="scientific">Streptomyces cadmiisoli</name>
    <dbReference type="NCBI Taxonomy" id="2184053"/>
    <lineage>
        <taxon>Bacteria</taxon>
        <taxon>Bacillati</taxon>
        <taxon>Actinomycetota</taxon>
        <taxon>Actinomycetes</taxon>
        <taxon>Kitasatosporales</taxon>
        <taxon>Streptomycetaceae</taxon>
        <taxon>Streptomyces</taxon>
        <taxon>Streptomyces aurantiacus group</taxon>
    </lineage>
</organism>
<evidence type="ECO:0000313" key="3">
    <source>
        <dbReference type="Proteomes" id="UP000249616"/>
    </source>
</evidence>